<dbReference type="RefSeq" id="XP_019518845.1">
    <property type="nucleotide sequence ID" value="XM_019663300.1"/>
</dbReference>
<dbReference type="OrthoDB" id="2019884at2759"/>
<organism evidence="2 3">
    <name type="scientific">Hipposideros armiger</name>
    <name type="common">Great Himalayan leaf-nosed bat</name>
    <dbReference type="NCBI Taxonomy" id="186990"/>
    <lineage>
        <taxon>Eukaryota</taxon>
        <taxon>Metazoa</taxon>
        <taxon>Chordata</taxon>
        <taxon>Craniata</taxon>
        <taxon>Vertebrata</taxon>
        <taxon>Euteleostomi</taxon>
        <taxon>Mammalia</taxon>
        <taxon>Eutheria</taxon>
        <taxon>Laurasiatheria</taxon>
        <taxon>Chiroptera</taxon>
        <taxon>Yinpterochiroptera</taxon>
        <taxon>Rhinolophoidea</taxon>
        <taxon>Hipposideridae</taxon>
        <taxon>Hipposideros</taxon>
    </lineage>
</organism>
<name>A0A8B7T2S8_HIPAR</name>
<feature type="compositionally biased region" description="Polar residues" evidence="1">
    <location>
        <begin position="82"/>
        <end position="91"/>
    </location>
</feature>
<feature type="compositionally biased region" description="Basic and acidic residues" evidence="1">
    <location>
        <begin position="221"/>
        <end position="244"/>
    </location>
</feature>
<proteinExistence type="predicted"/>
<dbReference type="AlphaFoldDB" id="A0A8B7T2S8"/>
<reference evidence="3" key="1">
    <citation type="submission" date="2025-08" db="UniProtKB">
        <authorList>
            <consortium name="RefSeq"/>
        </authorList>
    </citation>
    <scope>IDENTIFICATION</scope>
    <source>
        <tissue evidence="3">Muscle</tissue>
    </source>
</reference>
<evidence type="ECO:0000313" key="2">
    <source>
        <dbReference type="Proteomes" id="UP000694851"/>
    </source>
</evidence>
<keyword evidence="2" id="KW-1185">Reference proteome</keyword>
<sequence length="448" mass="48367">MDLTVSALPSPTSGLPSVLEWGGCSQLFPCPQVAGLHLFWGRQTCELLSCSTGLGPGSHHSSAPSPVSSLSPAPASGWAPQPWTQYTQPRASAQRETKGTAQVPMAVASTFTPGLNAQNPHYIPGMGQTYGQVTGQLLRGAPGLAWPPACRILLPPIRPPRSPEVPRGSLPVRRGHERLSSSMIPGYTGFVPQAQFIFAKNCSQVWAEALNDFTQWHGKQGRQELPKEVKGADVQKDQEPKAAPELEAEEPERGQEAGQVSPYSMDDRDPHKFFMSGEGTWAMTKGMGRPLGGPDSVPPSPQASLVMCPVPASSSAPAFLCSPTRPCRNLDKCTHRADPRRASNISPHFLGPTLRNWAFYLTMGAMCQGISSSLAALMGISPMMLWASATSRSSSWHRYLDFKFSLPFSSIPAILLEGREMGWRVGGDTKRKWFGGQAPFLLIGVINK</sequence>
<feature type="region of interest" description="Disordered" evidence="1">
    <location>
        <begin position="219"/>
        <end position="269"/>
    </location>
</feature>
<accession>A0A8B7T2S8</accession>
<evidence type="ECO:0000256" key="1">
    <source>
        <dbReference type="SAM" id="MobiDB-lite"/>
    </source>
</evidence>
<feature type="region of interest" description="Disordered" evidence="1">
    <location>
        <begin position="56"/>
        <end position="100"/>
    </location>
</feature>
<evidence type="ECO:0000313" key="3">
    <source>
        <dbReference type="RefSeq" id="XP_019518845.1"/>
    </source>
</evidence>
<dbReference type="PANTHER" id="PTHR22146:SF8">
    <property type="entry name" value="PROTEIN FAM166B"/>
    <property type="match status" value="1"/>
</dbReference>
<dbReference type="CTD" id="730112"/>
<feature type="compositionally biased region" description="Low complexity" evidence="1">
    <location>
        <begin position="57"/>
        <end position="77"/>
    </location>
</feature>
<dbReference type="Proteomes" id="UP000694851">
    <property type="component" value="Unplaced"/>
</dbReference>
<gene>
    <name evidence="3" type="primary">FAM166B</name>
</gene>
<dbReference type="GeneID" id="109393759"/>
<dbReference type="PANTHER" id="PTHR22146">
    <property type="entry name" value="CAT EYE SYNDROME CRITICAL REGION PROTEIN 6"/>
    <property type="match status" value="1"/>
</dbReference>
<dbReference type="KEGG" id="hai:109393759"/>
<protein>
    <submittedName>
        <fullName evidence="3">Protein FAM166B isoform X1</fullName>
    </submittedName>
</protein>